<accession>A0ABT8NG43</accession>
<organism evidence="1 2">
    <name type="scientific">Planococcus shenhongbingii</name>
    <dbReference type="NCBI Taxonomy" id="3058398"/>
    <lineage>
        <taxon>Bacteria</taxon>
        <taxon>Bacillati</taxon>
        <taxon>Bacillota</taxon>
        <taxon>Bacilli</taxon>
        <taxon>Bacillales</taxon>
        <taxon>Caryophanaceae</taxon>
        <taxon>Planococcus</taxon>
    </lineage>
</organism>
<dbReference type="RefSeq" id="WP_301857224.1">
    <property type="nucleotide sequence ID" value="NZ_JAUJWU010000004.1"/>
</dbReference>
<evidence type="ECO:0000313" key="2">
    <source>
        <dbReference type="Proteomes" id="UP001172142"/>
    </source>
</evidence>
<name>A0ABT8NG43_9BACL</name>
<reference evidence="1 2" key="1">
    <citation type="submission" date="2023-07" db="EMBL/GenBank/DDBJ databases">
        <title>Novel species in genus Planococcus.</title>
        <authorList>
            <person name="Ning S."/>
        </authorList>
    </citation>
    <scope>NUCLEOTIDE SEQUENCE [LARGE SCALE GENOMIC DNA]</scope>
    <source>
        <strain evidence="1 2">N017</strain>
    </source>
</reference>
<dbReference type="Proteomes" id="UP001172142">
    <property type="component" value="Unassembled WGS sequence"/>
</dbReference>
<protein>
    <submittedName>
        <fullName evidence="1">Uncharacterized protein</fullName>
    </submittedName>
</protein>
<dbReference type="EMBL" id="JAUJWU010000004">
    <property type="protein sequence ID" value="MDN7246868.1"/>
    <property type="molecule type" value="Genomic_DNA"/>
</dbReference>
<comment type="caution">
    <text evidence="1">The sequence shown here is derived from an EMBL/GenBank/DDBJ whole genome shotgun (WGS) entry which is preliminary data.</text>
</comment>
<sequence>MKTKLVLLISLFLLSAGIISLLSGNDSEKVEAAVGSQLHVAQWEYIEIFDDRQKAVAFVSTNDGAEQEVFLEKNWFEWNVKKAFTHEAIESGKPIHLTFSSSTYSEEDPVILIIRTFDEEIKSVDIQTADGQTTTIEISVAESGPAKGFGILETTDDTIYEAEFISKNSDGELLYAMKAN</sequence>
<proteinExistence type="predicted"/>
<keyword evidence="2" id="KW-1185">Reference proteome</keyword>
<gene>
    <name evidence="1" type="ORF">QWY13_15365</name>
</gene>
<evidence type="ECO:0000313" key="1">
    <source>
        <dbReference type="EMBL" id="MDN7246868.1"/>
    </source>
</evidence>